<comment type="caution">
    <text evidence="1">The sequence shown here is derived from an EMBL/GenBank/DDBJ whole genome shotgun (WGS) entry which is preliminary data.</text>
</comment>
<protein>
    <submittedName>
        <fullName evidence="1">Uncharacterized protein</fullName>
    </submittedName>
</protein>
<dbReference type="EMBL" id="MU118281">
    <property type="protein sequence ID" value="KAF9643116.1"/>
    <property type="molecule type" value="Genomic_DNA"/>
</dbReference>
<proteinExistence type="predicted"/>
<evidence type="ECO:0000313" key="2">
    <source>
        <dbReference type="Proteomes" id="UP000886501"/>
    </source>
</evidence>
<keyword evidence="2" id="KW-1185">Reference proteome</keyword>
<name>A0ACB6Z0C1_THEGA</name>
<dbReference type="Proteomes" id="UP000886501">
    <property type="component" value="Unassembled WGS sequence"/>
</dbReference>
<evidence type="ECO:0000313" key="1">
    <source>
        <dbReference type="EMBL" id="KAF9643116.1"/>
    </source>
</evidence>
<organism evidence="1 2">
    <name type="scientific">Thelephora ganbajun</name>
    <name type="common">Ganba fungus</name>
    <dbReference type="NCBI Taxonomy" id="370292"/>
    <lineage>
        <taxon>Eukaryota</taxon>
        <taxon>Fungi</taxon>
        <taxon>Dikarya</taxon>
        <taxon>Basidiomycota</taxon>
        <taxon>Agaricomycotina</taxon>
        <taxon>Agaricomycetes</taxon>
        <taxon>Thelephorales</taxon>
        <taxon>Thelephoraceae</taxon>
        <taxon>Thelephora</taxon>
    </lineage>
</organism>
<reference evidence="1" key="2">
    <citation type="journal article" date="2020" name="Nat. Commun.">
        <title>Large-scale genome sequencing of mycorrhizal fungi provides insights into the early evolution of symbiotic traits.</title>
        <authorList>
            <person name="Miyauchi S."/>
            <person name="Kiss E."/>
            <person name="Kuo A."/>
            <person name="Drula E."/>
            <person name="Kohler A."/>
            <person name="Sanchez-Garcia M."/>
            <person name="Morin E."/>
            <person name="Andreopoulos B."/>
            <person name="Barry K.W."/>
            <person name="Bonito G."/>
            <person name="Buee M."/>
            <person name="Carver A."/>
            <person name="Chen C."/>
            <person name="Cichocki N."/>
            <person name="Clum A."/>
            <person name="Culley D."/>
            <person name="Crous P.W."/>
            <person name="Fauchery L."/>
            <person name="Girlanda M."/>
            <person name="Hayes R.D."/>
            <person name="Keri Z."/>
            <person name="LaButti K."/>
            <person name="Lipzen A."/>
            <person name="Lombard V."/>
            <person name="Magnuson J."/>
            <person name="Maillard F."/>
            <person name="Murat C."/>
            <person name="Nolan M."/>
            <person name="Ohm R.A."/>
            <person name="Pangilinan J."/>
            <person name="Pereira M.F."/>
            <person name="Perotto S."/>
            <person name="Peter M."/>
            <person name="Pfister S."/>
            <person name="Riley R."/>
            <person name="Sitrit Y."/>
            <person name="Stielow J.B."/>
            <person name="Szollosi G."/>
            <person name="Zifcakova L."/>
            <person name="Stursova M."/>
            <person name="Spatafora J.W."/>
            <person name="Tedersoo L."/>
            <person name="Vaario L.M."/>
            <person name="Yamada A."/>
            <person name="Yan M."/>
            <person name="Wang P."/>
            <person name="Xu J."/>
            <person name="Bruns T."/>
            <person name="Baldrian P."/>
            <person name="Vilgalys R."/>
            <person name="Dunand C."/>
            <person name="Henrissat B."/>
            <person name="Grigoriev I.V."/>
            <person name="Hibbett D."/>
            <person name="Nagy L.G."/>
            <person name="Martin F.M."/>
        </authorList>
    </citation>
    <scope>NUCLEOTIDE SEQUENCE</scope>
    <source>
        <strain evidence="1">P2</strain>
    </source>
</reference>
<reference evidence="1" key="1">
    <citation type="submission" date="2019-10" db="EMBL/GenBank/DDBJ databases">
        <authorList>
            <consortium name="DOE Joint Genome Institute"/>
            <person name="Kuo A."/>
            <person name="Miyauchi S."/>
            <person name="Kiss E."/>
            <person name="Drula E."/>
            <person name="Kohler A."/>
            <person name="Sanchez-Garcia M."/>
            <person name="Andreopoulos B."/>
            <person name="Barry K.W."/>
            <person name="Bonito G."/>
            <person name="Buee M."/>
            <person name="Carver A."/>
            <person name="Chen C."/>
            <person name="Cichocki N."/>
            <person name="Clum A."/>
            <person name="Culley D."/>
            <person name="Crous P.W."/>
            <person name="Fauchery L."/>
            <person name="Girlanda M."/>
            <person name="Hayes R."/>
            <person name="Keri Z."/>
            <person name="Labutti K."/>
            <person name="Lipzen A."/>
            <person name="Lombard V."/>
            <person name="Magnuson J."/>
            <person name="Maillard F."/>
            <person name="Morin E."/>
            <person name="Murat C."/>
            <person name="Nolan M."/>
            <person name="Ohm R."/>
            <person name="Pangilinan J."/>
            <person name="Pereira M."/>
            <person name="Perotto S."/>
            <person name="Peter M."/>
            <person name="Riley R."/>
            <person name="Sitrit Y."/>
            <person name="Stielow B."/>
            <person name="Szollosi G."/>
            <person name="Zifcakova L."/>
            <person name="Stursova M."/>
            <person name="Spatafora J.W."/>
            <person name="Tedersoo L."/>
            <person name="Vaario L.-M."/>
            <person name="Yamada A."/>
            <person name="Yan M."/>
            <person name="Wang P."/>
            <person name="Xu J."/>
            <person name="Bruns T."/>
            <person name="Baldrian P."/>
            <person name="Vilgalys R."/>
            <person name="Henrissat B."/>
            <person name="Grigoriev I.V."/>
            <person name="Hibbett D."/>
            <person name="Nagy L.G."/>
            <person name="Martin F.M."/>
        </authorList>
    </citation>
    <scope>NUCLEOTIDE SEQUENCE</scope>
    <source>
        <strain evidence="1">P2</strain>
    </source>
</reference>
<gene>
    <name evidence="1" type="ORF">BDM02DRAFT_3264228</name>
</gene>
<accession>A0ACB6Z0C1</accession>
<sequence length="1277" mass="142904">MNSYPVELLAQLAPVMFVAGLNPPTSSTSPPTSPTSPTTPRAQDQFASLIARLRTTLGALRQVSIWQSEKAKTFQVVLVDKDVRFPPRKLHPPEDYPDQTPRSPLSPLTPSSPLYPDGLIAPVWIRKHTSFVPSVFVLFLHLFEFPPHTPRSPLDLPEPDRERQREAEERRQDTELAVEIAQRKKVTNERSIKLTVVLLASRRMLDDPSLDGRLTYIRRQSGLDSRAALFVLSPVSQSELNEFVQRFDPGQTLDHSLQQALHEPAVDYYTSHSKRVRRKRNRHAHGGSISYPTLPVSSVPVPRLLRPEGWTVRYEYKMACFAEFRGEDEVSLKHYQDAYSALLLMFASITTLPPRTKRWAEAKVLADCIDIKICKLYLYNNEHSLALSFHNTHIRKFCDFSRVWGVGEDTFEFWSWMARQQRVMAELLEHGMRSTLVLPIHRPSLLETPITMPSQQSDALTSLGLNPAHALQHPAFYYYMTARYTEKRREMFLAALELEAHGAGAKLSPGFVNEKKVDHFALIVEMYTRSYELFKQRVPSGTSQHNQGRLILYIALLIAQTYYESEQFDMAIKFFERIAKTYRKEHWDVVLRPLLSIWYSCAQQTGNVELSVQLLLEMLGHGRGPGIDDVEYLEETLYGVLNSTVPLSQDPLAVELLNLQSIFRTSVHFWETDIYVGQPAAFQLTIAMPGHITLSSLPFASVSVYFSDDGLAPLVITHSDDAPGSDKKVRRVALGDVSRYLFDIDGLVEGVEESTQAYLRWGPGVSVVFMGTLQLEVPGILKLTKVVLTVKYNSWWIELPIELNELQNYGDRALETPKWLTSVDPPRYVPVKLGDCTTATVRSRPHQLRVLISHSGPAYLDEGYPIAIKIMNVDDKELDVTFDVILHPPEDDSSVNRITLEGEESTSLIRGVKFGVLEPGAETVKTLYLLNTGAVGDRTLDVSIRSQSVTRLPSSPAPRTLDSAGPHDTNEALQTLVIPTTQAIKIIPSVAYQRSLQPQPGLADLRTYGNDLWEDRVSGEATITSTFHCAASCGLRLESIQFESQDHATARLIDCSADSIEPEDVADDWLAGDEFTTICRVTMSQPEGPKSSIPAPGVYVVRWRRLLPNGEPGTLSTTRFLLPPLKPPTDDLVALLDLPPTGKLHVPMVMRLTTRNNHPSRTAVVTVHLEPDASDGFIVAGLRSGRVPMLLPETEATLCWKLIPVECGFVKVPKIKVIDRRIAIVPPGQEPSIPPPESGSDIEGDVVKFVDVRWDGRSESGEEARVAGDIGNVLIVP</sequence>